<protein>
    <submittedName>
        <fullName evidence="1">Uncharacterized protein</fullName>
    </submittedName>
</protein>
<dbReference type="EMBL" id="JAMYWD010000001">
    <property type="protein sequence ID" value="KAJ4980833.1"/>
    <property type="molecule type" value="Genomic_DNA"/>
</dbReference>
<reference evidence="1" key="1">
    <citation type="journal article" date="2023" name="Plant J.">
        <title>The genome of the king protea, Protea cynaroides.</title>
        <authorList>
            <person name="Chang J."/>
            <person name="Duong T.A."/>
            <person name="Schoeman C."/>
            <person name="Ma X."/>
            <person name="Roodt D."/>
            <person name="Barker N."/>
            <person name="Li Z."/>
            <person name="Van de Peer Y."/>
            <person name="Mizrachi E."/>
        </authorList>
    </citation>
    <scope>NUCLEOTIDE SEQUENCE</scope>
    <source>
        <tissue evidence="1">Young leaves</tissue>
    </source>
</reference>
<proteinExistence type="predicted"/>
<sequence>MNFIYSHCYGMRLGIEMEEALNQMWEFNMIYFQWCSILECSWKTRLSSLIQSEIHSVMANCMNHLIHFNKNKFGFQRMICNLNYPILDNKQYPQILCYLR</sequence>
<dbReference type="AlphaFoldDB" id="A0A9Q0R2D8"/>
<dbReference type="Proteomes" id="UP001141806">
    <property type="component" value="Unassembled WGS sequence"/>
</dbReference>
<accession>A0A9Q0R2D8</accession>
<comment type="caution">
    <text evidence="1">The sequence shown here is derived from an EMBL/GenBank/DDBJ whole genome shotgun (WGS) entry which is preliminary data.</text>
</comment>
<name>A0A9Q0R2D8_9MAGN</name>
<evidence type="ECO:0000313" key="1">
    <source>
        <dbReference type="EMBL" id="KAJ4980833.1"/>
    </source>
</evidence>
<evidence type="ECO:0000313" key="2">
    <source>
        <dbReference type="Proteomes" id="UP001141806"/>
    </source>
</evidence>
<keyword evidence="2" id="KW-1185">Reference proteome</keyword>
<gene>
    <name evidence="1" type="ORF">NE237_031670</name>
</gene>
<organism evidence="1 2">
    <name type="scientific">Protea cynaroides</name>
    <dbReference type="NCBI Taxonomy" id="273540"/>
    <lineage>
        <taxon>Eukaryota</taxon>
        <taxon>Viridiplantae</taxon>
        <taxon>Streptophyta</taxon>
        <taxon>Embryophyta</taxon>
        <taxon>Tracheophyta</taxon>
        <taxon>Spermatophyta</taxon>
        <taxon>Magnoliopsida</taxon>
        <taxon>Proteales</taxon>
        <taxon>Proteaceae</taxon>
        <taxon>Protea</taxon>
    </lineage>
</organism>